<name>A0A516SJN0_9NEIS</name>
<dbReference type="GO" id="GO:0005886">
    <property type="term" value="C:plasma membrane"/>
    <property type="evidence" value="ECO:0007669"/>
    <property type="project" value="TreeGrafter"/>
</dbReference>
<keyword evidence="3" id="KW-1185">Reference proteome</keyword>
<dbReference type="KEGG" id="cari:FNU76_19550"/>
<accession>A0A516SJN0</accession>
<gene>
    <name evidence="2" type="ORF">FNU76_19550</name>
</gene>
<dbReference type="Proteomes" id="UP000317550">
    <property type="component" value="Chromosome"/>
</dbReference>
<feature type="domain" description="AsmA" evidence="1">
    <location>
        <begin position="1"/>
        <end position="605"/>
    </location>
</feature>
<dbReference type="Pfam" id="PF05170">
    <property type="entry name" value="AsmA"/>
    <property type="match status" value="1"/>
</dbReference>
<dbReference type="AlphaFoldDB" id="A0A516SJN0"/>
<dbReference type="PANTHER" id="PTHR30441:SF4">
    <property type="entry name" value="PROTEIN ASMA"/>
    <property type="match status" value="1"/>
</dbReference>
<dbReference type="InterPro" id="IPR007844">
    <property type="entry name" value="AsmA"/>
</dbReference>
<evidence type="ECO:0000313" key="2">
    <source>
        <dbReference type="EMBL" id="QDQ28369.1"/>
    </source>
</evidence>
<organism evidence="2 3">
    <name type="scientific">Chitinimonas arctica</name>
    <dbReference type="NCBI Taxonomy" id="2594795"/>
    <lineage>
        <taxon>Bacteria</taxon>
        <taxon>Pseudomonadati</taxon>
        <taxon>Pseudomonadota</taxon>
        <taxon>Betaproteobacteria</taxon>
        <taxon>Neisseriales</taxon>
        <taxon>Chitinibacteraceae</taxon>
        <taxon>Chitinimonas</taxon>
    </lineage>
</organism>
<dbReference type="EMBL" id="CP041730">
    <property type="protein sequence ID" value="QDQ28369.1"/>
    <property type="molecule type" value="Genomic_DNA"/>
</dbReference>
<protein>
    <submittedName>
        <fullName evidence="2">AsmA family protein</fullName>
    </submittedName>
</protein>
<sequence>MQKAIKYTLLGFGGVVLLTCAGAAYLAATFDPNALKPQIEALVKEKKQRTLKLGGPISLSFFPSLGARMSDLSLSEYQSDRVFASVGKARVALQLWPLLNKRVVVDTVELDGADIRLARDEQGRFNFADLLQKDPEQVDAPVDFDISTVRVKHVQLAFDDKLTKRQITLSELALAADGLNPQGAKRLDFSTFVKSSQPAMDIKLSSQLGKVEFNRQAQRYMLANLAASIEGKLAGSALRLNLDAPRLALEGERADMEAVSLNATLDGDGRKLNAKLKLAGLSGDARQLAAKSLKLELDARQGAQTTSLELESPLALDLRQMAVSLPKLQLRGKASGGAAKDAPFELGGHLAAALQQGTADAVLHGQVDGADFKLDASARTGAKGAGSTAVKFNLRAGKLDLDRYFPPAKAAAAQGGPAAKLDLSALRTLDLDGKLAIAYLKKAPFEIRDLQVSLNANKGLLSIPSASMKIFGGQVTASASATATANPRITLRPRLENVDIQAALSQLAHFDRLEGRGFVNAELSMQGGDANALKASLDGTLRAKVQNGALRGINLAKTLREAKSTLANLQGGQQTVNASQTEKTDFTELSATLQFANGIAHNQDLSIKSPLLRVGGEGQADLPHETLDYLIKASLVNTSKGQDGKERSDLSGLTVPVRVTGPFAQPSYALDLTAALKENAGAKLDEQKASLREKAVDQLKKGLGNLFK</sequence>
<evidence type="ECO:0000259" key="1">
    <source>
        <dbReference type="Pfam" id="PF05170"/>
    </source>
</evidence>
<dbReference type="OrthoDB" id="9766390at2"/>
<dbReference type="InterPro" id="IPR052894">
    <property type="entry name" value="AsmA-related"/>
</dbReference>
<evidence type="ECO:0000313" key="3">
    <source>
        <dbReference type="Proteomes" id="UP000317550"/>
    </source>
</evidence>
<dbReference type="PANTHER" id="PTHR30441">
    <property type="entry name" value="DUF748 DOMAIN-CONTAINING PROTEIN"/>
    <property type="match status" value="1"/>
</dbReference>
<dbReference type="GO" id="GO:0090313">
    <property type="term" value="P:regulation of protein targeting to membrane"/>
    <property type="evidence" value="ECO:0007669"/>
    <property type="project" value="TreeGrafter"/>
</dbReference>
<dbReference type="RefSeq" id="WP_144279752.1">
    <property type="nucleotide sequence ID" value="NZ_CP041730.1"/>
</dbReference>
<reference evidence="3" key="1">
    <citation type="submission" date="2019-07" db="EMBL/GenBank/DDBJ databases">
        <title>Chitinimonas sp. nov., isolated from Ny-Alesund, arctica soil.</title>
        <authorList>
            <person name="Xu Q."/>
            <person name="Peng F."/>
        </authorList>
    </citation>
    <scope>NUCLEOTIDE SEQUENCE [LARGE SCALE GENOMIC DNA]</scope>
    <source>
        <strain evidence="3">R3-44</strain>
    </source>
</reference>
<proteinExistence type="predicted"/>